<evidence type="ECO:0000313" key="1">
    <source>
        <dbReference type="EMBL" id="QAU04083.1"/>
    </source>
</evidence>
<dbReference type="Proteomes" id="UP000289169">
    <property type="component" value="Segment"/>
</dbReference>
<organism evidence="1 2">
    <name type="scientific">Acinetobacter phage Henu6</name>
    <dbReference type="NCBI Taxonomy" id="2500136"/>
    <lineage>
        <taxon>Viruses</taxon>
        <taxon>Duplodnaviria</taxon>
        <taxon>Heunggongvirae</taxon>
        <taxon>Uroviricota</taxon>
        <taxon>Caudoviricetes</taxon>
        <taxon>Pantevenvirales</taxon>
        <taxon>Straboviridae</taxon>
        <taxon>Twarogvirinae</taxon>
        <taxon>Zedzedvirus</taxon>
        <taxon>Zedzedvirus zz1</taxon>
    </lineage>
</organism>
<accession>A0A410T645</accession>
<reference evidence="1 2" key="1">
    <citation type="submission" date="2018-11" db="EMBL/GenBank/DDBJ databases">
        <authorList>
            <person name="Teng T."/>
        </authorList>
    </citation>
    <scope>NUCLEOTIDE SEQUENCE [LARGE SCALE GENOMIC DNA]</scope>
</reference>
<evidence type="ECO:0000313" key="2">
    <source>
        <dbReference type="Proteomes" id="UP000289169"/>
    </source>
</evidence>
<protein>
    <submittedName>
        <fullName evidence="1">Uncharacterized protein</fullName>
    </submittedName>
</protein>
<proteinExistence type="predicted"/>
<sequence>MKVYKVIKGNILGKVLGNSTKPLHATHPLCQTSFVRISDDGFVYSLTNEPIWRQREVAHLNSHLKLTCDDIKLFVEYKEEEIVHKIAHNFKYNVVEFDYGEYNHVKTFDNIQDAADHCIYLNEYSNGVYEVQVDFDILRVKDEQD</sequence>
<name>A0A410T645_9CAUD</name>
<dbReference type="EMBL" id="MK240351">
    <property type="protein sequence ID" value="QAU04083.1"/>
    <property type="molecule type" value="Genomic_DNA"/>
</dbReference>
<gene>
    <name evidence="1" type="ORF">Henu6_gp103</name>
</gene>